<comment type="caution">
    <text evidence="2">The sequence shown here is derived from an EMBL/GenBank/DDBJ whole genome shotgun (WGS) entry which is preliminary data.</text>
</comment>
<sequence length="71" mass="7722">AAQHSAASDRDRGRFVPTRPHLDCGREWTRPGAPLRCRLRVPNAGGTEARTRPAVASVCGQASGCRRHNFV</sequence>
<reference evidence="2" key="1">
    <citation type="submission" date="2021-02" db="EMBL/GenBank/DDBJ databases">
        <authorList>
            <person name="Dougan E. K."/>
            <person name="Rhodes N."/>
            <person name="Thang M."/>
            <person name="Chan C."/>
        </authorList>
    </citation>
    <scope>NUCLEOTIDE SEQUENCE</scope>
</reference>
<dbReference type="EMBL" id="CAJNNV010029396">
    <property type="protein sequence ID" value="CAE8628434.1"/>
    <property type="molecule type" value="Genomic_DNA"/>
</dbReference>
<name>A0A813J7E9_POLGL</name>
<evidence type="ECO:0000313" key="3">
    <source>
        <dbReference type="Proteomes" id="UP000626109"/>
    </source>
</evidence>
<gene>
    <name evidence="1" type="ORF">PGLA1383_LOCUS45076</name>
    <name evidence="2" type="ORF">PGLA2088_LOCUS17071</name>
</gene>
<feature type="non-terminal residue" evidence="2">
    <location>
        <position position="71"/>
    </location>
</feature>
<feature type="non-terminal residue" evidence="2">
    <location>
        <position position="1"/>
    </location>
</feature>
<accession>A0A813J7E9</accession>
<dbReference type="Proteomes" id="UP000626109">
    <property type="component" value="Unassembled WGS sequence"/>
</dbReference>
<dbReference type="AlphaFoldDB" id="A0A813J7E9"/>
<evidence type="ECO:0000313" key="1">
    <source>
        <dbReference type="EMBL" id="CAE8628434.1"/>
    </source>
</evidence>
<protein>
    <submittedName>
        <fullName evidence="2">Uncharacterized protein</fullName>
    </submittedName>
</protein>
<evidence type="ECO:0000313" key="4">
    <source>
        <dbReference type="Proteomes" id="UP000654075"/>
    </source>
</evidence>
<dbReference type="Proteomes" id="UP000654075">
    <property type="component" value="Unassembled WGS sequence"/>
</dbReference>
<keyword evidence="4" id="KW-1185">Reference proteome</keyword>
<organism evidence="2 3">
    <name type="scientific">Polarella glacialis</name>
    <name type="common">Dinoflagellate</name>
    <dbReference type="NCBI Taxonomy" id="89957"/>
    <lineage>
        <taxon>Eukaryota</taxon>
        <taxon>Sar</taxon>
        <taxon>Alveolata</taxon>
        <taxon>Dinophyceae</taxon>
        <taxon>Suessiales</taxon>
        <taxon>Suessiaceae</taxon>
        <taxon>Polarella</taxon>
    </lineage>
</organism>
<evidence type="ECO:0000313" key="2">
    <source>
        <dbReference type="EMBL" id="CAE8668969.1"/>
    </source>
</evidence>
<dbReference type="EMBL" id="CAJNNW010022222">
    <property type="protein sequence ID" value="CAE8668969.1"/>
    <property type="molecule type" value="Genomic_DNA"/>
</dbReference>
<proteinExistence type="predicted"/>